<dbReference type="Proteomes" id="UP000587477">
    <property type="component" value="Chromosome"/>
</dbReference>
<organism evidence="2 4">
    <name type="scientific">Bacillus velezensis</name>
    <dbReference type="NCBI Taxonomy" id="492670"/>
    <lineage>
        <taxon>Bacteria</taxon>
        <taxon>Bacillati</taxon>
        <taxon>Bacillota</taxon>
        <taxon>Bacilli</taxon>
        <taxon>Bacillales</taxon>
        <taxon>Bacillaceae</taxon>
        <taxon>Bacillus</taxon>
        <taxon>Bacillus amyloliquefaciens group</taxon>
    </lineage>
</organism>
<dbReference type="RefSeq" id="WP_007409303.1">
    <property type="nucleotide sequence ID" value="NZ_AP018402.1"/>
</dbReference>
<protein>
    <submittedName>
        <fullName evidence="2">Uncharacterized protein</fullName>
    </submittedName>
</protein>
<dbReference type="EMBL" id="CP030150">
    <property type="protein sequence ID" value="AWX71079.1"/>
    <property type="molecule type" value="Genomic_DNA"/>
</dbReference>
<dbReference type="STRING" id="1155777.BANAU_0533"/>
<reference evidence="2" key="2">
    <citation type="journal article" date="2020" name="Genomics">
        <title>Complete genome sequence of Bacillus velezensis NST6 and comparison with the species belonging to operational group B. amyloliquefaciens.</title>
        <authorList>
            <person name="Choi J."/>
            <person name="Nam J."/>
            <person name="Seo M.H."/>
        </authorList>
    </citation>
    <scope>NUCLEOTIDE SEQUENCE</scope>
    <source>
        <strain evidence="2">NST6</strain>
    </source>
</reference>
<reference evidence="4" key="3">
    <citation type="submission" date="2020-10" db="EMBL/GenBank/DDBJ databases">
        <title>Complete genome sequence of Bacillus velezensis NST6.</title>
        <authorList>
            <person name="Choi J."/>
        </authorList>
    </citation>
    <scope>NUCLEOTIDE SEQUENCE [LARGE SCALE GENOMIC DNA]</scope>
    <source>
        <strain evidence="4">NST6</strain>
    </source>
</reference>
<reference evidence="1 3" key="1">
    <citation type="submission" date="2018-06" db="EMBL/GenBank/DDBJ databases">
        <title>Complete Genome Sequence of Bacillus velezensis DSYZ, a Plant Growth-Promoting Rhizobacterium with Antifungal Activity.</title>
        <authorList>
            <person name="Du B."/>
            <person name="Ding Y."/>
            <person name="Liu K."/>
            <person name="Yao L."/>
            <person name="Wang C."/>
            <person name="Li H."/>
            <person name="Liu H."/>
        </authorList>
    </citation>
    <scope>NUCLEOTIDE SEQUENCE [LARGE SCALE GENOMIC DNA]</scope>
    <source>
        <strain evidence="1 3">DSYZ</strain>
    </source>
</reference>
<sequence>MHIHMINKNQFESDLEAAGFSRQADDIIGKMKEYVTEYAASSERFLIEIQTVMNEYKAVVCAMFSTMEIAGANKDEKHVEFEACTVLCE</sequence>
<name>A0A235BEL6_BACVE</name>
<dbReference type="Proteomes" id="UP000250069">
    <property type="component" value="Chromosome"/>
</dbReference>
<evidence type="ECO:0000313" key="4">
    <source>
        <dbReference type="Proteomes" id="UP000587477"/>
    </source>
</evidence>
<accession>A0A235BEL6</accession>
<proteinExistence type="predicted"/>
<evidence type="ECO:0000313" key="3">
    <source>
        <dbReference type="Proteomes" id="UP000250069"/>
    </source>
</evidence>
<dbReference type="GeneID" id="93079748"/>
<evidence type="ECO:0000313" key="1">
    <source>
        <dbReference type="EMBL" id="AWX71079.1"/>
    </source>
</evidence>
<evidence type="ECO:0000313" key="2">
    <source>
        <dbReference type="EMBL" id="QOY26130.1"/>
    </source>
</evidence>
<dbReference type="AlphaFoldDB" id="A0A235BEL6"/>
<dbReference type="EMBL" id="CP063687">
    <property type="protein sequence ID" value="QOY26130.1"/>
    <property type="molecule type" value="Genomic_DNA"/>
</dbReference>
<gene>
    <name evidence="2" type="ORF">BACVE_001086</name>
    <name evidence="1" type="ORF">BVDSYZ_03135</name>
</gene>
<dbReference type="OMA" id="HIHMINK"/>
<accession>A0A2D3DKS8</accession>